<dbReference type="AlphaFoldDB" id="A0A369JNC5"/>
<feature type="region of interest" description="Disordered" evidence="1">
    <location>
        <begin position="16"/>
        <end position="94"/>
    </location>
</feature>
<keyword evidence="3" id="KW-1185">Reference proteome</keyword>
<comment type="caution">
    <text evidence="2">The sequence shown here is derived from an EMBL/GenBank/DDBJ whole genome shotgun (WGS) entry which is preliminary data.</text>
</comment>
<proteinExistence type="predicted"/>
<gene>
    <name evidence="2" type="ORF">Hypma_011115</name>
</gene>
<evidence type="ECO:0000256" key="1">
    <source>
        <dbReference type="SAM" id="MobiDB-lite"/>
    </source>
</evidence>
<organism evidence="2 3">
    <name type="scientific">Hypsizygus marmoreus</name>
    <name type="common">White beech mushroom</name>
    <name type="synonym">Agaricus marmoreus</name>
    <dbReference type="NCBI Taxonomy" id="39966"/>
    <lineage>
        <taxon>Eukaryota</taxon>
        <taxon>Fungi</taxon>
        <taxon>Dikarya</taxon>
        <taxon>Basidiomycota</taxon>
        <taxon>Agaricomycotina</taxon>
        <taxon>Agaricomycetes</taxon>
        <taxon>Agaricomycetidae</taxon>
        <taxon>Agaricales</taxon>
        <taxon>Tricholomatineae</taxon>
        <taxon>Lyophyllaceae</taxon>
        <taxon>Hypsizygus</taxon>
    </lineage>
</organism>
<dbReference type="EMBL" id="LUEZ02000053">
    <property type="protein sequence ID" value="RDB21885.1"/>
    <property type="molecule type" value="Genomic_DNA"/>
</dbReference>
<evidence type="ECO:0000313" key="3">
    <source>
        <dbReference type="Proteomes" id="UP000076154"/>
    </source>
</evidence>
<reference evidence="2" key="1">
    <citation type="submission" date="2018-04" db="EMBL/GenBank/DDBJ databases">
        <title>Whole genome sequencing of Hypsizygus marmoreus.</title>
        <authorList>
            <person name="Choi I.-G."/>
            <person name="Min B."/>
            <person name="Kim J.-G."/>
            <person name="Kim S."/>
            <person name="Oh Y.-L."/>
            <person name="Kong W.-S."/>
            <person name="Park H."/>
            <person name="Jeong J."/>
            <person name="Song E.-S."/>
        </authorList>
    </citation>
    <scope>NUCLEOTIDE SEQUENCE [LARGE SCALE GENOMIC DNA]</scope>
    <source>
        <strain evidence="2">51987-8</strain>
    </source>
</reference>
<dbReference type="InParanoid" id="A0A369JNC5"/>
<dbReference type="Proteomes" id="UP000076154">
    <property type="component" value="Unassembled WGS sequence"/>
</dbReference>
<name>A0A369JNC5_HYPMA</name>
<feature type="compositionally biased region" description="Basic and acidic residues" evidence="1">
    <location>
        <begin position="78"/>
        <end position="90"/>
    </location>
</feature>
<accession>A0A369JNC5</accession>
<feature type="compositionally biased region" description="Basic and acidic residues" evidence="1">
    <location>
        <begin position="48"/>
        <end position="70"/>
    </location>
</feature>
<dbReference type="OrthoDB" id="10646255at2759"/>
<protein>
    <submittedName>
        <fullName evidence="2">Uncharacterized protein</fullName>
    </submittedName>
</protein>
<sequence length="272" mass="29833">MPAVKVNDELLKLKIEHEGNNNLKAHKRKASSGLQKDSTSETVNTSENSKKTKVDPKEETHDSVRLKEEDSNSPDADVASKDEDGSDAKNKVPLGDGPHEFLLWGDALMSLLDGDLDEEPPIFRLPGDVIGEHTRWCASGATEADRDGVYRENIRQWEVSIRSPDCAKTEGAQLLRDVEARVSAAAVPPSTGNDQKDRDLAEEWPWWFVLTVQRQEPTGLVPKLGGLTLDGRWGGGAPKDAQGEWWITDVKVAETATSAKMAAFIPITTTIL</sequence>
<evidence type="ECO:0000313" key="2">
    <source>
        <dbReference type="EMBL" id="RDB21885.1"/>
    </source>
</evidence>